<dbReference type="RefSeq" id="WP_203788720.1">
    <property type="nucleotide sequence ID" value="NZ_AP024354.1"/>
</dbReference>
<sequence>MNRLPIDDVLPALRQALAERHEAVLEAPPGAGKTTRVPLALLGEPWLAGQSILMLEPRRLAARAAAERLASELGESVGETVGYRIRLDSKVGPRTRIEVVTEGILARRLQDDPALEGVGLVIFDEFHVLLNAQEVTLSCQKSQPRLASGFGSCQ</sequence>
<keyword evidence="2" id="KW-0547">Nucleotide-binding</keyword>
<dbReference type="GO" id="GO:0004386">
    <property type="term" value="F:helicase activity"/>
    <property type="evidence" value="ECO:0007669"/>
    <property type="project" value="UniProtKB-KW"/>
</dbReference>
<evidence type="ECO:0000313" key="7">
    <source>
        <dbReference type="Proteomes" id="UP000887228"/>
    </source>
</evidence>
<gene>
    <name evidence="4" type="ORF">KAM435_27280</name>
    <name evidence="5" type="ORF">KAM436_28950</name>
</gene>
<dbReference type="SMART" id="SM00487">
    <property type="entry name" value="DEXDc"/>
    <property type="match status" value="1"/>
</dbReference>
<dbReference type="InterPro" id="IPR027417">
    <property type="entry name" value="P-loop_NTPase"/>
</dbReference>
<evidence type="ECO:0000256" key="1">
    <source>
        <dbReference type="ARBA" id="ARBA00022801"/>
    </source>
</evidence>
<dbReference type="EMBL" id="BPMT01000011">
    <property type="protein sequence ID" value="GIZ93927.1"/>
    <property type="molecule type" value="Genomic_DNA"/>
</dbReference>
<dbReference type="GO" id="GO:0005524">
    <property type="term" value="F:ATP binding"/>
    <property type="evidence" value="ECO:0007669"/>
    <property type="project" value="InterPro"/>
</dbReference>
<evidence type="ECO:0000313" key="5">
    <source>
        <dbReference type="EMBL" id="GIZ93927.1"/>
    </source>
</evidence>
<proteinExistence type="predicted"/>
<keyword evidence="2" id="KW-0067">ATP-binding</keyword>
<dbReference type="PANTHER" id="PTHR43519:SF1">
    <property type="entry name" value="ATP-DEPENDENT RNA HELICASE HRPB"/>
    <property type="match status" value="1"/>
</dbReference>
<dbReference type="InterPro" id="IPR011545">
    <property type="entry name" value="DEAD/DEAH_box_helicase_dom"/>
</dbReference>
<keyword evidence="2" id="KW-0347">Helicase</keyword>
<evidence type="ECO:0000259" key="3">
    <source>
        <dbReference type="PROSITE" id="PS51192"/>
    </source>
</evidence>
<protein>
    <recommendedName>
        <fullName evidence="3">Helicase ATP-binding domain-containing protein</fullName>
    </recommendedName>
</protein>
<dbReference type="SUPFAM" id="SSF52540">
    <property type="entry name" value="P-loop containing nucleoside triphosphate hydrolases"/>
    <property type="match status" value="1"/>
</dbReference>
<evidence type="ECO:0000313" key="6">
    <source>
        <dbReference type="Proteomes" id="UP000887212"/>
    </source>
</evidence>
<dbReference type="Gene3D" id="3.40.50.300">
    <property type="entry name" value="P-loop containing nucleotide triphosphate hydrolases"/>
    <property type="match status" value="1"/>
</dbReference>
<dbReference type="EMBL" id="BPMS01000011">
    <property type="protein sequence ID" value="GIZ89401.1"/>
    <property type="molecule type" value="Genomic_DNA"/>
</dbReference>
<dbReference type="Proteomes" id="UP000887212">
    <property type="component" value="Unassembled WGS sequence"/>
</dbReference>
<evidence type="ECO:0000256" key="2">
    <source>
        <dbReference type="ARBA" id="ARBA00022806"/>
    </source>
</evidence>
<dbReference type="Pfam" id="PF00270">
    <property type="entry name" value="DEAD"/>
    <property type="match status" value="1"/>
</dbReference>
<accession>A0AA37FLZ6</accession>
<evidence type="ECO:0000313" key="4">
    <source>
        <dbReference type="EMBL" id="GIZ89401.1"/>
    </source>
</evidence>
<dbReference type="GO" id="GO:0016787">
    <property type="term" value="F:hydrolase activity"/>
    <property type="evidence" value="ECO:0007669"/>
    <property type="project" value="UniProtKB-KW"/>
</dbReference>
<dbReference type="PROSITE" id="PS51192">
    <property type="entry name" value="HELICASE_ATP_BIND_1"/>
    <property type="match status" value="1"/>
</dbReference>
<reference evidence="4 7" key="1">
    <citation type="submission" date="2021-07" db="EMBL/GenBank/DDBJ databases">
        <title>Whole genome sequencing of carbapenem-resistant Pseudomonas spp. isolated in Japan.</title>
        <authorList>
            <person name="Suzuki M."/>
            <person name="Maehana S."/>
            <person name="Kitasato H."/>
        </authorList>
    </citation>
    <scope>NUCLEOTIDE SEQUENCE</scope>
    <source>
        <strain evidence="4">KAM435</strain>
        <strain evidence="5 7">KAM436</strain>
    </source>
</reference>
<dbReference type="PANTHER" id="PTHR43519">
    <property type="entry name" value="ATP-DEPENDENT RNA HELICASE HRPB"/>
    <property type="match status" value="1"/>
</dbReference>
<name>A0AA37FLZ6_AQUAC</name>
<organism evidence="4 6">
    <name type="scientific">Aquipseudomonas alcaligenes</name>
    <name type="common">Pseudomonas alcaligenes</name>
    <dbReference type="NCBI Taxonomy" id="43263"/>
    <lineage>
        <taxon>Bacteria</taxon>
        <taxon>Pseudomonadati</taxon>
        <taxon>Pseudomonadota</taxon>
        <taxon>Gammaproteobacteria</taxon>
        <taxon>Pseudomonadales</taxon>
        <taxon>Pseudomonadaceae</taxon>
        <taxon>Aquipseudomonas</taxon>
    </lineage>
</organism>
<dbReference type="InterPro" id="IPR014001">
    <property type="entry name" value="Helicase_ATP-bd"/>
</dbReference>
<dbReference type="Proteomes" id="UP000887228">
    <property type="component" value="Unassembled WGS sequence"/>
</dbReference>
<dbReference type="AlphaFoldDB" id="A0AA37FLZ6"/>
<comment type="caution">
    <text evidence="4">The sequence shown here is derived from an EMBL/GenBank/DDBJ whole genome shotgun (WGS) entry which is preliminary data.</text>
</comment>
<feature type="domain" description="Helicase ATP-binding" evidence="3">
    <location>
        <begin position="14"/>
        <end position="138"/>
    </location>
</feature>
<dbReference type="GO" id="GO:0003676">
    <property type="term" value="F:nucleic acid binding"/>
    <property type="evidence" value="ECO:0007669"/>
    <property type="project" value="InterPro"/>
</dbReference>
<keyword evidence="1" id="KW-0378">Hydrolase</keyword>